<name>A0A7W6H2J1_9RHOB</name>
<dbReference type="EMBL" id="JACIEI010000009">
    <property type="protein sequence ID" value="MBB3994879.1"/>
    <property type="molecule type" value="Genomic_DNA"/>
</dbReference>
<evidence type="ECO:0000313" key="2">
    <source>
        <dbReference type="Proteomes" id="UP000530268"/>
    </source>
</evidence>
<evidence type="ECO:0000313" key="1">
    <source>
        <dbReference type="EMBL" id="MBB3994879.1"/>
    </source>
</evidence>
<keyword evidence="2" id="KW-1185">Reference proteome</keyword>
<gene>
    <name evidence="1" type="ORF">GGR95_002529</name>
</gene>
<comment type="caution">
    <text evidence="1">The sequence shown here is derived from an EMBL/GenBank/DDBJ whole genome shotgun (WGS) entry which is preliminary data.</text>
</comment>
<organism evidence="1 2">
    <name type="scientific">Sulfitobacter undariae</name>
    <dbReference type="NCBI Taxonomy" id="1563671"/>
    <lineage>
        <taxon>Bacteria</taxon>
        <taxon>Pseudomonadati</taxon>
        <taxon>Pseudomonadota</taxon>
        <taxon>Alphaproteobacteria</taxon>
        <taxon>Rhodobacterales</taxon>
        <taxon>Roseobacteraceae</taxon>
        <taxon>Sulfitobacter</taxon>
    </lineage>
</organism>
<accession>A0A7W6H2J1</accession>
<proteinExistence type="predicted"/>
<sequence length="79" mass="8574">MSHFTGNIDVMAWLPEQTSPVCAEQITLEAATASFHSDTNYLSRQNAMSLYGIDMGNRSGTVEGMPSMGMGARLFLVDL</sequence>
<protein>
    <submittedName>
        <fullName evidence="1">Uncharacterized protein</fullName>
    </submittedName>
</protein>
<dbReference type="AlphaFoldDB" id="A0A7W6H2J1"/>
<dbReference type="Proteomes" id="UP000530268">
    <property type="component" value="Unassembled WGS sequence"/>
</dbReference>
<dbReference type="RefSeq" id="WP_184566296.1">
    <property type="nucleotide sequence ID" value="NZ_JACIEI010000009.1"/>
</dbReference>
<reference evidence="1 2" key="1">
    <citation type="submission" date="2020-08" db="EMBL/GenBank/DDBJ databases">
        <title>Genomic Encyclopedia of Type Strains, Phase IV (KMG-IV): sequencing the most valuable type-strain genomes for metagenomic binning, comparative biology and taxonomic classification.</title>
        <authorList>
            <person name="Goeker M."/>
        </authorList>
    </citation>
    <scope>NUCLEOTIDE SEQUENCE [LARGE SCALE GENOMIC DNA]</scope>
    <source>
        <strain evidence="1 2">DSM 102234</strain>
    </source>
</reference>